<dbReference type="RefSeq" id="WP_131904532.1">
    <property type="nucleotide sequence ID" value="NZ_BAAAFU010000008.1"/>
</dbReference>
<dbReference type="Pfam" id="PF02687">
    <property type="entry name" value="FtsX"/>
    <property type="match status" value="1"/>
</dbReference>
<keyword evidence="10 12" id="KW-0472">Membrane</keyword>
<comment type="subcellular location">
    <subcellularLocation>
        <location evidence="1">Cell inner membrane</location>
        <topology evidence="1">Multi-pass membrane protein</topology>
    </subcellularLocation>
</comment>
<feature type="domain" description="ABC3 transporter permease C-terminal" evidence="14">
    <location>
        <begin position="192"/>
        <end position="306"/>
    </location>
</feature>
<reference evidence="16 17" key="1">
    <citation type="submission" date="2019-03" db="EMBL/GenBank/DDBJ databases">
        <title>Genomic Encyclopedia of Type Strains, Phase IV (KMG-IV): sequencing the most valuable type-strain genomes for metagenomic binning, comparative biology and taxonomic classification.</title>
        <authorList>
            <person name="Goeker M."/>
        </authorList>
    </citation>
    <scope>NUCLEOTIDE SEQUENCE [LARGE SCALE GENOMIC DNA]</scope>
    <source>
        <strain evidence="16 17">DSM 24830</strain>
    </source>
</reference>
<keyword evidence="17" id="KW-1185">Reference proteome</keyword>
<gene>
    <name evidence="16" type="ORF">EV695_0719</name>
</gene>
<dbReference type="Proteomes" id="UP000294887">
    <property type="component" value="Unassembled WGS sequence"/>
</dbReference>
<dbReference type="InterPro" id="IPR003838">
    <property type="entry name" value="ABC3_permease_C"/>
</dbReference>
<keyword evidence="7 12" id="KW-0132">Cell division</keyword>
<dbReference type="Pfam" id="PF18075">
    <property type="entry name" value="FtsX_ECD"/>
    <property type="match status" value="1"/>
</dbReference>
<feature type="transmembrane region" description="Helical" evidence="13">
    <location>
        <begin position="35"/>
        <end position="58"/>
    </location>
</feature>
<dbReference type="PIRSF" id="PIRSF003097">
    <property type="entry name" value="FtsX"/>
    <property type="match status" value="1"/>
</dbReference>
<dbReference type="NCBIfam" id="TIGR00439">
    <property type="entry name" value="FtsX_Gneg"/>
    <property type="match status" value="1"/>
</dbReference>
<evidence type="ECO:0000256" key="5">
    <source>
        <dbReference type="ARBA" id="ARBA00022475"/>
    </source>
</evidence>
<evidence type="ECO:0000256" key="7">
    <source>
        <dbReference type="ARBA" id="ARBA00022618"/>
    </source>
</evidence>
<keyword evidence="8 13" id="KW-0812">Transmembrane</keyword>
<feature type="transmembrane region" description="Helical" evidence="13">
    <location>
        <begin position="277"/>
        <end position="307"/>
    </location>
</feature>
<keyword evidence="5 12" id="KW-1003">Cell membrane</keyword>
<protein>
    <recommendedName>
        <fullName evidence="4 12">Cell division protein FtsX</fullName>
    </recommendedName>
</protein>
<dbReference type="InterPro" id="IPR040690">
    <property type="entry name" value="FtsX_ECD"/>
</dbReference>
<dbReference type="AlphaFoldDB" id="A0A4R1F857"/>
<evidence type="ECO:0000256" key="8">
    <source>
        <dbReference type="ARBA" id="ARBA00022692"/>
    </source>
</evidence>
<evidence type="ECO:0000256" key="10">
    <source>
        <dbReference type="ARBA" id="ARBA00023136"/>
    </source>
</evidence>
<proteinExistence type="inferred from homology"/>
<evidence type="ECO:0000256" key="3">
    <source>
        <dbReference type="ARBA" id="ARBA00011160"/>
    </source>
</evidence>
<evidence type="ECO:0000313" key="17">
    <source>
        <dbReference type="Proteomes" id="UP000294887"/>
    </source>
</evidence>
<dbReference type="PANTHER" id="PTHR47755:SF1">
    <property type="entry name" value="CELL DIVISION PROTEIN FTSX"/>
    <property type="match status" value="1"/>
</dbReference>
<evidence type="ECO:0000256" key="2">
    <source>
        <dbReference type="ARBA" id="ARBA00007379"/>
    </source>
</evidence>
<dbReference type="InterPro" id="IPR047590">
    <property type="entry name" value="FtsX_proteobact-type"/>
</dbReference>
<sequence length="318" mass="35479">MGAKYHQSGSFLGSLMGHHKEAIVYSLAKLWQSNLSTWITLAAIAIALCLPASLHLLLQNLKSLTDDKREVPTISLFIKQDISEQRARDRGELLEELSQIDKVVLVPRDEALKDFRKITGFAETLETLDENPLPHVLVVTPHINLIGNPEEDMEKLAAKLNTYPEIDLVQMDIEWVRRLRSILRIAERAIFVISALLALTVLLVIGNTIRLNIENRKEEIKVSKLIGATAAYIRRPFLYTGVWYGLFGGVMSLVLVHLALLWFVGPVNELARLYGSTFVISGLSVATTFFILFASSLLGLVGAWIAVGSHLRSTKLEE</sequence>
<evidence type="ECO:0000256" key="1">
    <source>
        <dbReference type="ARBA" id="ARBA00004429"/>
    </source>
</evidence>
<feature type="domain" description="FtsX extracellular" evidence="15">
    <location>
        <begin position="73"/>
        <end position="169"/>
    </location>
</feature>
<comment type="caution">
    <text evidence="16">The sequence shown here is derived from an EMBL/GenBank/DDBJ whole genome shotgun (WGS) entry which is preliminary data.</text>
</comment>
<comment type="similarity">
    <text evidence="2 12">Belongs to the ABC-4 integral membrane protein family. FtsX subfamily.</text>
</comment>
<keyword evidence="11 12" id="KW-0131">Cell cycle</keyword>
<evidence type="ECO:0000256" key="11">
    <source>
        <dbReference type="ARBA" id="ARBA00023306"/>
    </source>
</evidence>
<name>A0A4R1F857_9GAMM</name>
<evidence type="ECO:0000256" key="13">
    <source>
        <dbReference type="SAM" id="Phobius"/>
    </source>
</evidence>
<dbReference type="GO" id="GO:0005886">
    <property type="term" value="C:plasma membrane"/>
    <property type="evidence" value="ECO:0007669"/>
    <property type="project" value="UniProtKB-SubCell"/>
</dbReference>
<accession>A0A4R1F857</accession>
<dbReference type="InterPro" id="IPR004513">
    <property type="entry name" value="FtsX"/>
</dbReference>
<evidence type="ECO:0000313" key="16">
    <source>
        <dbReference type="EMBL" id="TCJ88859.1"/>
    </source>
</evidence>
<dbReference type="EMBL" id="SMFQ01000002">
    <property type="protein sequence ID" value="TCJ88859.1"/>
    <property type="molecule type" value="Genomic_DNA"/>
</dbReference>
<evidence type="ECO:0000256" key="6">
    <source>
        <dbReference type="ARBA" id="ARBA00022519"/>
    </source>
</evidence>
<evidence type="ECO:0000256" key="12">
    <source>
        <dbReference type="PIRNR" id="PIRNR003097"/>
    </source>
</evidence>
<evidence type="ECO:0000256" key="9">
    <source>
        <dbReference type="ARBA" id="ARBA00022989"/>
    </source>
</evidence>
<feature type="transmembrane region" description="Helical" evidence="13">
    <location>
        <begin position="242"/>
        <end position="265"/>
    </location>
</feature>
<evidence type="ECO:0000259" key="14">
    <source>
        <dbReference type="Pfam" id="PF02687"/>
    </source>
</evidence>
<dbReference type="Gene3D" id="3.30.70.3040">
    <property type="match status" value="1"/>
</dbReference>
<keyword evidence="6 12" id="KW-0997">Cell inner membrane</keyword>
<dbReference type="GO" id="GO:0051301">
    <property type="term" value="P:cell division"/>
    <property type="evidence" value="ECO:0007669"/>
    <property type="project" value="UniProtKB-KW"/>
</dbReference>
<comment type="function">
    <text evidence="12">Part of the ABC transporter FtsEX involved in cellular division.</text>
</comment>
<dbReference type="PANTHER" id="PTHR47755">
    <property type="entry name" value="CELL DIVISION PROTEIN FTSX"/>
    <property type="match status" value="1"/>
</dbReference>
<keyword evidence="9 13" id="KW-1133">Transmembrane helix</keyword>
<feature type="transmembrane region" description="Helical" evidence="13">
    <location>
        <begin position="189"/>
        <end position="209"/>
    </location>
</feature>
<comment type="subunit">
    <text evidence="3">Forms a membrane-associated complex with FtsE.</text>
</comment>
<dbReference type="GO" id="GO:0032153">
    <property type="term" value="C:cell division site"/>
    <property type="evidence" value="ECO:0007669"/>
    <property type="project" value="TreeGrafter"/>
</dbReference>
<dbReference type="OrthoDB" id="9813411at2"/>
<organism evidence="16 17">
    <name type="scientific">Cocleimonas flava</name>
    <dbReference type="NCBI Taxonomy" id="634765"/>
    <lineage>
        <taxon>Bacteria</taxon>
        <taxon>Pseudomonadati</taxon>
        <taxon>Pseudomonadota</taxon>
        <taxon>Gammaproteobacteria</taxon>
        <taxon>Thiotrichales</taxon>
        <taxon>Thiotrichaceae</taxon>
        <taxon>Cocleimonas</taxon>
    </lineage>
</organism>
<evidence type="ECO:0000259" key="15">
    <source>
        <dbReference type="Pfam" id="PF18075"/>
    </source>
</evidence>
<evidence type="ECO:0000256" key="4">
    <source>
        <dbReference type="ARBA" id="ARBA00021907"/>
    </source>
</evidence>